<name>A0A0F5JAU8_9BACT</name>
<organism evidence="3 4">
    <name type="scientific">Parabacteroides goldsteinii DSM 19448 = WAL 12034</name>
    <dbReference type="NCBI Taxonomy" id="927665"/>
    <lineage>
        <taxon>Bacteria</taxon>
        <taxon>Pseudomonadati</taxon>
        <taxon>Bacteroidota</taxon>
        <taxon>Bacteroidia</taxon>
        <taxon>Bacteroidales</taxon>
        <taxon>Tannerellaceae</taxon>
        <taxon>Parabacteroides</taxon>
    </lineage>
</organism>
<dbReference type="InterPro" id="IPR052529">
    <property type="entry name" value="Bact_Transport_Assoc"/>
</dbReference>
<keyword evidence="1" id="KW-0812">Transmembrane</keyword>
<dbReference type="EMBL" id="AQHV01000013">
    <property type="protein sequence ID" value="KKB54630.1"/>
    <property type="molecule type" value="Genomic_DNA"/>
</dbReference>
<evidence type="ECO:0000313" key="4">
    <source>
        <dbReference type="Proteomes" id="UP000033047"/>
    </source>
</evidence>
<reference evidence="3 4" key="1">
    <citation type="submission" date="2013-04" db="EMBL/GenBank/DDBJ databases">
        <title>The Genome Sequence of Parabacteroides goldsteinii DSM 19448.</title>
        <authorList>
            <consortium name="The Broad Institute Genomics Platform"/>
            <person name="Earl A."/>
            <person name="Ward D."/>
            <person name="Feldgarden M."/>
            <person name="Gevers D."/>
            <person name="Martens E."/>
            <person name="Sakamoto M."/>
            <person name="Benno Y."/>
            <person name="Song Y."/>
            <person name="Liu C."/>
            <person name="Lee J."/>
            <person name="Bolanos M."/>
            <person name="Vaisanen M.L."/>
            <person name="Finegold S.M."/>
            <person name="Walker B."/>
            <person name="Young S."/>
            <person name="Zeng Q."/>
            <person name="Gargeya S."/>
            <person name="Fitzgerald M."/>
            <person name="Haas B."/>
            <person name="Abouelleil A."/>
            <person name="Allen A.W."/>
            <person name="Alvarado L."/>
            <person name="Arachchi H.M."/>
            <person name="Berlin A.M."/>
            <person name="Chapman S.B."/>
            <person name="Gainer-Dewar J."/>
            <person name="Goldberg J."/>
            <person name="Griggs A."/>
            <person name="Gujja S."/>
            <person name="Hansen M."/>
            <person name="Howarth C."/>
            <person name="Imamovic A."/>
            <person name="Ireland A."/>
            <person name="Larimer J."/>
            <person name="McCowan C."/>
            <person name="Murphy C."/>
            <person name="Pearson M."/>
            <person name="Poon T.W."/>
            <person name="Priest M."/>
            <person name="Roberts A."/>
            <person name="Saif S."/>
            <person name="Shea T."/>
            <person name="Sisk P."/>
            <person name="Sykes S."/>
            <person name="Wortman J."/>
            <person name="Nusbaum C."/>
            <person name="Birren B."/>
        </authorList>
    </citation>
    <scope>NUCLEOTIDE SEQUENCE [LARGE SCALE GENOMIC DNA]</scope>
    <source>
        <strain evidence="3 4">DSM 19448</strain>
    </source>
</reference>
<evidence type="ECO:0000313" key="3">
    <source>
        <dbReference type="EMBL" id="KKB54630.1"/>
    </source>
</evidence>
<dbReference type="Proteomes" id="UP000033047">
    <property type="component" value="Unassembled WGS sequence"/>
</dbReference>
<dbReference type="PATRIC" id="fig|927665.4.peg.2823"/>
<accession>A0A0F5JAU8</accession>
<proteinExistence type="predicted"/>
<dbReference type="AlphaFoldDB" id="A0A0F5JAU8"/>
<dbReference type="STRING" id="927665.HMPREF1535_02752"/>
<comment type="caution">
    <text evidence="3">The sequence shown here is derived from an EMBL/GenBank/DDBJ whole genome shotgun (WGS) entry which is preliminary data.</text>
</comment>
<dbReference type="PANTHER" id="PTHR30590:SF2">
    <property type="entry name" value="INNER MEMBRANE PROTEIN"/>
    <property type="match status" value="1"/>
</dbReference>
<feature type="transmembrane region" description="Helical" evidence="1">
    <location>
        <begin position="63"/>
        <end position="82"/>
    </location>
</feature>
<dbReference type="HOGENOM" id="CLU_155218_0_0_10"/>
<feature type="transmembrane region" description="Helical" evidence="1">
    <location>
        <begin position="26"/>
        <end position="43"/>
    </location>
</feature>
<dbReference type="PANTHER" id="PTHR30590">
    <property type="entry name" value="INNER MEMBRANE PROTEIN"/>
    <property type="match status" value="1"/>
</dbReference>
<evidence type="ECO:0000259" key="2">
    <source>
        <dbReference type="Pfam" id="PF04235"/>
    </source>
</evidence>
<dbReference type="InterPro" id="IPR007349">
    <property type="entry name" value="DUF418"/>
</dbReference>
<feature type="transmembrane region" description="Helical" evidence="1">
    <location>
        <begin position="88"/>
        <end position="111"/>
    </location>
</feature>
<sequence length="136" mass="15698">MRPYIPAVAWGEVSFYSWMGSTTTNLINLLTAYLWVIIVIEVYRSQKVQRAVEPLVSYGRMGLTNYIVQSVAGVFIFSGFGLDWSHLGVFLSVLVCLAYTGIQIAISHYWLKGFRYGPMEWLWRTGTYMKWQPLVR</sequence>
<feature type="domain" description="DUF418" evidence="2">
    <location>
        <begin position="8"/>
        <end position="130"/>
    </location>
</feature>
<dbReference type="RefSeq" id="WP_010800139.1">
    <property type="nucleotide sequence ID" value="NZ_KQ033913.1"/>
</dbReference>
<evidence type="ECO:0000256" key="1">
    <source>
        <dbReference type="SAM" id="Phobius"/>
    </source>
</evidence>
<gene>
    <name evidence="3" type="ORF">HMPREF1535_02752</name>
</gene>
<keyword evidence="1" id="KW-0472">Membrane</keyword>
<keyword evidence="1" id="KW-1133">Transmembrane helix</keyword>
<protein>
    <recommendedName>
        <fullName evidence="2">DUF418 domain-containing protein</fullName>
    </recommendedName>
</protein>
<dbReference type="Pfam" id="PF04235">
    <property type="entry name" value="DUF418"/>
    <property type="match status" value="1"/>
</dbReference>